<accession>A0A4R5A5A3</accession>
<dbReference type="InterPro" id="IPR029045">
    <property type="entry name" value="ClpP/crotonase-like_dom_sf"/>
</dbReference>
<keyword evidence="3" id="KW-1185">Reference proteome</keyword>
<name>A0A4R5A5A3_9ACTN</name>
<dbReference type="GO" id="GO:0006508">
    <property type="term" value="P:proteolysis"/>
    <property type="evidence" value="ECO:0007669"/>
    <property type="project" value="InterPro"/>
</dbReference>
<proteinExistence type="predicted"/>
<dbReference type="OrthoDB" id="3670998at2"/>
<evidence type="ECO:0000313" key="2">
    <source>
        <dbReference type="EMBL" id="TDD67111.1"/>
    </source>
</evidence>
<dbReference type="SMART" id="SM00245">
    <property type="entry name" value="TSPc"/>
    <property type="match status" value="1"/>
</dbReference>
<protein>
    <recommendedName>
        <fullName evidence="1">Tail specific protease domain-containing protein</fullName>
    </recommendedName>
</protein>
<comment type="caution">
    <text evidence="2">The sequence shown here is derived from an EMBL/GenBank/DDBJ whole genome shotgun (WGS) entry which is preliminary data.</text>
</comment>
<dbReference type="EMBL" id="SMLB01000032">
    <property type="protein sequence ID" value="TDD67111.1"/>
    <property type="molecule type" value="Genomic_DNA"/>
</dbReference>
<dbReference type="InterPro" id="IPR005151">
    <property type="entry name" value="Tail-specific_protease"/>
</dbReference>
<dbReference type="Proteomes" id="UP000295217">
    <property type="component" value="Unassembled WGS sequence"/>
</dbReference>
<dbReference type="PANTHER" id="PTHR32060:SF30">
    <property type="entry name" value="CARBOXY-TERMINAL PROCESSING PROTEASE CTPA"/>
    <property type="match status" value="1"/>
</dbReference>
<dbReference type="GO" id="GO:0030288">
    <property type="term" value="C:outer membrane-bounded periplasmic space"/>
    <property type="evidence" value="ECO:0007669"/>
    <property type="project" value="TreeGrafter"/>
</dbReference>
<feature type="domain" description="Tail specific protease" evidence="1">
    <location>
        <begin position="282"/>
        <end position="472"/>
    </location>
</feature>
<dbReference type="Gene3D" id="3.90.226.10">
    <property type="entry name" value="2-enoyl-CoA Hydratase, Chain A, domain 1"/>
    <property type="match status" value="1"/>
</dbReference>
<dbReference type="RefSeq" id="WP_132104946.1">
    <property type="nucleotide sequence ID" value="NZ_SMLB01000032.1"/>
</dbReference>
<dbReference type="GO" id="GO:0007165">
    <property type="term" value="P:signal transduction"/>
    <property type="evidence" value="ECO:0007669"/>
    <property type="project" value="TreeGrafter"/>
</dbReference>
<gene>
    <name evidence="2" type="ORF">E1262_20255</name>
</gene>
<reference evidence="2 3" key="1">
    <citation type="submission" date="2019-02" db="EMBL/GenBank/DDBJ databases">
        <title>Draft genome sequences of novel Actinobacteria.</title>
        <authorList>
            <person name="Sahin N."/>
            <person name="Ay H."/>
            <person name="Saygin H."/>
        </authorList>
    </citation>
    <scope>NUCLEOTIDE SEQUENCE [LARGE SCALE GENOMIC DNA]</scope>
    <source>
        <strain evidence="2 3">8K307</strain>
    </source>
</reference>
<dbReference type="GO" id="GO:0008236">
    <property type="term" value="F:serine-type peptidase activity"/>
    <property type="evidence" value="ECO:0007669"/>
    <property type="project" value="InterPro"/>
</dbReference>
<dbReference type="AlphaFoldDB" id="A0A4R5A5A3"/>
<organism evidence="2 3">
    <name type="scientific">Jiangella aurantiaca</name>
    <dbReference type="NCBI Taxonomy" id="2530373"/>
    <lineage>
        <taxon>Bacteria</taxon>
        <taxon>Bacillati</taxon>
        <taxon>Actinomycetota</taxon>
        <taxon>Actinomycetes</taxon>
        <taxon>Jiangellales</taxon>
        <taxon>Jiangellaceae</taxon>
        <taxon>Jiangella</taxon>
    </lineage>
</organism>
<evidence type="ECO:0000313" key="3">
    <source>
        <dbReference type="Proteomes" id="UP000295217"/>
    </source>
</evidence>
<sequence>MAIVDPRPFVGAAVAWMVLPDGGDAAARHLAELVTRERAEFAAELGAPVEVRRSGAAGAGPTMFLDVPGAPHPELAAWRRRTGSVAMAGPAVELAGDVVVVTAGDDAGVALSLLRTAVRTGAAGVLTPRPARTAAEAADRLAAEVAWTYPAFALRGLDWPALVARHREAAVHGGLDALQRWIAELRDPHTSVRAAGPRRVLPYTARGGGGSVRLAHVPRWSAGWAAGARPGDLLVAVGGEPVDAARLRATTGAEARTLESFAGRRALTLTGGAAAGVVVRSAGGRERSWLDDTEPRPVSWSRLPSGTGYLRIRAWSDPEALDAALTELGRCERLVVDVRGNSGGDLVTALRFRDRFLDRATALGTVRFSTGDGGLAGPAPITGTPAEAGRWTRPTRFLVDRLCYSATEDALLGLRTMRHVQLVGEPSGGGSGRPRTVGLLDGVVLSVSTALTYEPGGRCVEGAGLAVDRELPPHLLATGAAVTAADTGW</sequence>
<evidence type="ECO:0000259" key="1">
    <source>
        <dbReference type="SMART" id="SM00245"/>
    </source>
</evidence>
<dbReference type="GO" id="GO:0004175">
    <property type="term" value="F:endopeptidase activity"/>
    <property type="evidence" value="ECO:0007669"/>
    <property type="project" value="TreeGrafter"/>
</dbReference>
<dbReference type="Pfam" id="PF03572">
    <property type="entry name" value="Peptidase_S41"/>
    <property type="match status" value="1"/>
</dbReference>
<dbReference type="PANTHER" id="PTHR32060">
    <property type="entry name" value="TAIL-SPECIFIC PROTEASE"/>
    <property type="match status" value="1"/>
</dbReference>
<dbReference type="SUPFAM" id="SSF52096">
    <property type="entry name" value="ClpP/crotonase"/>
    <property type="match status" value="1"/>
</dbReference>